<feature type="transmembrane region" description="Helical" evidence="1">
    <location>
        <begin position="21"/>
        <end position="41"/>
    </location>
</feature>
<evidence type="ECO:0000313" key="3">
    <source>
        <dbReference type="Proteomes" id="UP000033072"/>
    </source>
</evidence>
<sequence>MRYEGKLKEINARLWQPSSPLRIAIITGMNLIFLAMVNLFWTVVRVVINISGDKPPKSCHCFHRNLLEFFHT</sequence>
<keyword evidence="1" id="KW-1133">Transmembrane helix</keyword>
<protein>
    <submittedName>
        <fullName evidence="2">Uncharacterized protein</fullName>
    </submittedName>
</protein>
<dbReference type="KEGG" id="mls:MSLAZ_1995"/>
<keyword evidence="3" id="KW-1185">Reference proteome</keyword>
<reference evidence="2 3" key="1">
    <citation type="submission" date="2014-07" db="EMBL/GenBank/DDBJ databases">
        <title>Methanogenic archaea and the global carbon cycle.</title>
        <authorList>
            <person name="Henriksen J.R."/>
            <person name="Luke J."/>
            <person name="Reinhart S."/>
            <person name="Benedict M.N."/>
            <person name="Youngblut N.D."/>
            <person name="Metcalf M.E."/>
            <person name="Whitaker R.J."/>
            <person name="Metcalf W.W."/>
        </authorList>
    </citation>
    <scope>NUCLEOTIDE SEQUENCE [LARGE SCALE GENOMIC DNA]</scope>
    <source>
        <strain evidence="2 3">Z-7289</strain>
    </source>
</reference>
<evidence type="ECO:0000256" key="1">
    <source>
        <dbReference type="SAM" id="Phobius"/>
    </source>
</evidence>
<proteinExistence type="predicted"/>
<dbReference type="RefSeq" id="WP_157197143.1">
    <property type="nucleotide sequence ID" value="NZ_CP009515.1"/>
</dbReference>
<name>A0A0E3S4S8_9EURY</name>
<organism evidence="2 3">
    <name type="scientific">Methanosarcina lacustris Z-7289</name>
    <dbReference type="NCBI Taxonomy" id="1434111"/>
    <lineage>
        <taxon>Archaea</taxon>
        <taxon>Methanobacteriati</taxon>
        <taxon>Methanobacteriota</taxon>
        <taxon>Stenosarchaea group</taxon>
        <taxon>Methanomicrobia</taxon>
        <taxon>Methanosarcinales</taxon>
        <taxon>Methanosarcinaceae</taxon>
        <taxon>Methanosarcina</taxon>
    </lineage>
</organism>
<evidence type="ECO:0000313" key="2">
    <source>
        <dbReference type="EMBL" id="AKB75256.1"/>
    </source>
</evidence>
<dbReference type="Proteomes" id="UP000033072">
    <property type="component" value="Chromosome"/>
</dbReference>
<dbReference type="GeneID" id="43316878"/>
<dbReference type="PATRIC" id="fig|1434111.4.peg.2630"/>
<dbReference type="AlphaFoldDB" id="A0A0E3S4S8"/>
<keyword evidence="1" id="KW-0812">Transmembrane</keyword>
<accession>A0A0E3S4S8</accession>
<gene>
    <name evidence="2" type="ORF">MSLAZ_1995</name>
</gene>
<keyword evidence="1" id="KW-0472">Membrane</keyword>
<dbReference type="EMBL" id="CP009515">
    <property type="protein sequence ID" value="AKB75256.1"/>
    <property type="molecule type" value="Genomic_DNA"/>
</dbReference>
<dbReference type="HOGENOM" id="CLU_2712847_0_0_2"/>